<protein>
    <submittedName>
        <fullName evidence="1">Uncharacterized protein</fullName>
    </submittedName>
</protein>
<dbReference type="Proteomes" id="UP001589773">
    <property type="component" value="Unassembled WGS sequence"/>
</dbReference>
<reference evidence="1 2" key="1">
    <citation type="submission" date="2024-09" db="EMBL/GenBank/DDBJ databases">
        <authorList>
            <person name="Sun Q."/>
            <person name="Mori K."/>
        </authorList>
    </citation>
    <scope>NUCLEOTIDE SEQUENCE [LARGE SCALE GENOMIC DNA]</scope>
    <source>
        <strain evidence="1 2">CCM 7792</strain>
    </source>
</reference>
<sequence length="129" mass="14537">MMKDMWRQATLSPIACYSYRETAMYEHGNEYVGTVFVLPETRCFELKTTIHGSPGILHGTISQQLAARLADGAPDGIDPRLVATEPRRVEVMTREIHERHRAPRKVYCLTRLFDFETRTEGSAAPAIAG</sequence>
<name>A0ABV6FIC3_9BURK</name>
<comment type="caution">
    <text evidence="1">The sequence shown here is derived from an EMBL/GenBank/DDBJ whole genome shotgun (WGS) entry which is preliminary data.</text>
</comment>
<proteinExistence type="predicted"/>
<organism evidence="1 2">
    <name type="scientific">Massilia consociata</name>
    <dbReference type="NCBI Taxonomy" id="760117"/>
    <lineage>
        <taxon>Bacteria</taxon>
        <taxon>Pseudomonadati</taxon>
        <taxon>Pseudomonadota</taxon>
        <taxon>Betaproteobacteria</taxon>
        <taxon>Burkholderiales</taxon>
        <taxon>Oxalobacteraceae</taxon>
        <taxon>Telluria group</taxon>
        <taxon>Massilia</taxon>
    </lineage>
</organism>
<keyword evidence="2" id="KW-1185">Reference proteome</keyword>
<evidence type="ECO:0000313" key="1">
    <source>
        <dbReference type="EMBL" id="MFC0253273.1"/>
    </source>
</evidence>
<accession>A0ABV6FIC3</accession>
<evidence type="ECO:0000313" key="2">
    <source>
        <dbReference type="Proteomes" id="UP001589773"/>
    </source>
</evidence>
<gene>
    <name evidence="1" type="ORF">ACFFJK_15345</name>
</gene>
<dbReference type="EMBL" id="JBHLWP010000013">
    <property type="protein sequence ID" value="MFC0253273.1"/>
    <property type="molecule type" value="Genomic_DNA"/>
</dbReference>
<dbReference type="RefSeq" id="WP_379680281.1">
    <property type="nucleotide sequence ID" value="NZ_JBHLWP010000013.1"/>
</dbReference>